<name>A0A5E4QJ58_9NEOP</name>
<protein>
    <submittedName>
        <fullName evidence="1">Uncharacterized protein</fullName>
    </submittedName>
</protein>
<evidence type="ECO:0000313" key="1">
    <source>
        <dbReference type="EMBL" id="VVC97731.1"/>
    </source>
</evidence>
<dbReference type="EMBL" id="FZQP02003300">
    <property type="protein sequence ID" value="VVC97731.1"/>
    <property type="molecule type" value="Genomic_DNA"/>
</dbReference>
<keyword evidence="2" id="KW-1185">Reference proteome</keyword>
<dbReference type="Proteomes" id="UP000324832">
    <property type="component" value="Unassembled WGS sequence"/>
</dbReference>
<proteinExistence type="predicted"/>
<dbReference type="AlphaFoldDB" id="A0A5E4QJ58"/>
<evidence type="ECO:0000313" key="2">
    <source>
        <dbReference type="Proteomes" id="UP000324832"/>
    </source>
</evidence>
<sequence length="88" mass="10397">MEEMEGGLLKGVMEIFMLGNGRIKYRDTRSKIVKKKDEIVREVLNRCCKEPRRSLFEQRRLTSMSCDSFKPRRTVRISDTLVQPQSLF</sequence>
<accession>A0A5E4QJ58</accession>
<organism evidence="1 2">
    <name type="scientific">Leptidea sinapis</name>
    <dbReference type="NCBI Taxonomy" id="189913"/>
    <lineage>
        <taxon>Eukaryota</taxon>
        <taxon>Metazoa</taxon>
        <taxon>Ecdysozoa</taxon>
        <taxon>Arthropoda</taxon>
        <taxon>Hexapoda</taxon>
        <taxon>Insecta</taxon>
        <taxon>Pterygota</taxon>
        <taxon>Neoptera</taxon>
        <taxon>Endopterygota</taxon>
        <taxon>Lepidoptera</taxon>
        <taxon>Glossata</taxon>
        <taxon>Ditrysia</taxon>
        <taxon>Papilionoidea</taxon>
        <taxon>Pieridae</taxon>
        <taxon>Dismorphiinae</taxon>
        <taxon>Leptidea</taxon>
    </lineage>
</organism>
<gene>
    <name evidence="1" type="ORF">LSINAPIS_LOCUS8952</name>
</gene>
<reference evidence="1 2" key="1">
    <citation type="submission" date="2017-07" db="EMBL/GenBank/DDBJ databases">
        <authorList>
            <person name="Talla V."/>
            <person name="Backstrom N."/>
        </authorList>
    </citation>
    <scope>NUCLEOTIDE SEQUENCE [LARGE SCALE GENOMIC DNA]</scope>
</reference>